<proteinExistence type="predicted"/>
<dbReference type="Pfam" id="PF00078">
    <property type="entry name" value="RVT_1"/>
    <property type="match status" value="1"/>
</dbReference>
<dbReference type="PANTHER" id="PTHR33116">
    <property type="entry name" value="REVERSE TRANSCRIPTASE ZINC-BINDING DOMAIN-CONTAINING PROTEIN-RELATED-RELATED"/>
    <property type="match status" value="1"/>
</dbReference>
<dbReference type="EMBL" id="OZ075131">
    <property type="protein sequence ID" value="CAL4980148.1"/>
    <property type="molecule type" value="Genomic_DNA"/>
</dbReference>
<dbReference type="InterPro" id="IPR000477">
    <property type="entry name" value="RT_dom"/>
</dbReference>
<dbReference type="PROSITE" id="PS50878">
    <property type="entry name" value="RT_POL"/>
    <property type="match status" value="1"/>
</dbReference>
<dbReference type="SUPFAM" id="SSF56672">
    <property type="entry name" value="DNA/RNA polymerases"/>
    <property type="match status" value="1"/>
</dbReference>
<evidence type="ECO:0000313" key="2">
    <source>
        <dbReference type="EMBL" id="CAL4980148.1"/>
    </source>
</evidence>
<protein>
    <recommendedName>
        <fullName evidence="1">Reverse transcriptase domain-containing protein</fullName>
    </recommendedName>
</protein>
<reference evidence="2" key="1">
    <citation type="submission" date="2024-10" db="EMBL/GenBank/DDBJ databases">
        <authorList>
            <person name="Ryan C."/>
        </authorList>
    </citation>
    <scope>NUCLEOTIDE SEQUENCE [LARGE SCALE GENOMIC DNA]</scope>
</reference>
<dbReference type="AlphaFoldDB" id="A0ABC9AKR1"/>
<sequence length="502" mass="56366">MDMNASPGPDGFGPSFYKQFWPSLRGEVLHLFHHFHQRTLDLDGLNRAHLVLLPKKQGARTADAFRPISLQNCPMKLFTKVMVNRLRHAIPNIVDPDQTGFIHGRSIAENFVYAADLLSCYNKRKAPTAVLKLDFKKAFDSVEWSSLLSILAVRGFDERWCGWIKDILESGKTAVMLNGVPGRWIKCRRGLRQGDPISPYLFIIVADVLQKLMKRASTRGELCHPLDPTLPCPVLQYADDTLILARGDVRSVQVLKNILDDFSSATGLTINFHKSTFVPMHVDPTEATAMARILGCATASFPQTYLGLPLSPYKLRVTDYQPLVDTFDRYLSGWKAKLLSSGGRMVLVITVLGGLAVYYMSAQLLPKSVLDKLEARRRAFLWTGEDKCHGSQCLLAWDRACTRKECGGLGIKRLEDQNHCLLMKTQYTSNLCKVKATPYVYQVSMERMAAAAAHLNKWIQLDMLSEPGTMELSMARGLYGSSGCDHKITILEHKFRTLGDQR</sequence>
<feature type="domain" description="Reverse transcriptase" evidence="1">
    <location>
        <begin position="34"/>
        <end position="310"/>
    </location>
</feature>
<keyword evidence="3" id="KW-1185">Reference proteome</keyword>
<evidence type="ECO:0000313" key="3">
    <source>
        <dbReference type="Proteomes" id="UP001497457"/>
    </source>
</evidence>
<accession>A0ABC9AKR1</accession>
<gene>
    <name evidence="2" type="ORF">URODEC1_LOCUS55531</name>
</gene>
<dbReference type="InterPro" id="IPR043502">
    <property type="entry name" value="DNA/RNA_pol_sf"/>
</dbReference>
<dbReference type="Proteomes" id="UP001497457">
    <property type="component" value="Chromosome 21rd"/>
</dbReference>
<organism evidence="2 3">
    <name type="scientific">Urochloa decumbens</name>
    <dbReference type="NCBI Taxonomy" id="240449"/>
    <lineage>
        <taxon>Eukaryota</taxon>
        <taxon>Viridiplantae</taxon>
        <taxon>Streptophyta</taxon>
        <taxon>Embryophyta</taxon>
        <taxon>Tracheophyta</taxon>
        <taxon>Spermatophyta</taxon>
        <taxon>Magnoliopsida</taxon>
        <taxon>Liliopsida</taxon>
        <taxon>Poales</taxon>
        <taxon>Poaceae</taxon>
        <taxon>PACMAD clade</taxon>
        <taxon>Panicoideae</taxon>
        <taxon>Panicodae</taxon>
        <taxon>Paniceae</taxon>
        <taxon>Melinidinae</taxon>
        <taxon>Urochloa</taxon>
    </lineage>
</organism>
<dbReference type="PANTHER" id="PTHR33116:SF87">
    <property type="entry name" value="OS01G0158850 PROTEIN"/>
    <property type="match status" value="1"/>
</dbReference>
<dbReference type="CDD" id="cd01650">
    <property type="entry name" value="RT_nLTR_like"/>
    <property type="match status" value="1"/>
</dbReference>
<name>A0ABC9AKR1_9POAL</name>
<evidence type="ECO:0000259" key="1">
    <source>
        <dbReference type="PROSITE" id="PS50878"/>
    </source>
</evidence>